<dbReference type="GO" id="GO:0016787">
    <property type="term" value="F:hydrolase activity"/>
    <property type="evidence" value="ECO:0007669"/>
    <property type="project" value="InterPro"/>
</dbReference>
<dbReference type="InterPro" id="IPR050742">
    <property type="entry name" value="Helicase_Restrict-Modif_Enz"/>
</dbReference>
<evidence type="ECO:0000313" key="3">
    <source>
        <dbReference type="EMBL" id="OCK42442.1"/>
    </source>
</evidence>
<dbReference type="PROSITE" id="PS51192">
    <property type="entry name" value="HELICASE_ATP_BIND_1"/>
    <property type="match status" value="1"/>
</dbReference>
<keyword evidence="1" id="KW-0472">Membrane</keyword>
<evidence type="ECO:0000259" key="2">
    <source>
        <dbReference type="PROSITE" id="PS51192"/>
    </source>
</evidence>
<dbReference type="PANTHER" id="PTHR47396">
    <property type="entry name" value="TYPE I RESTRICTION ENZYME ECOKI R PROTEIN"/>
    <property type="match status" value="1"/>
</dbReference>
<sequence>MSTSIKQLNFLHTWRPYQDKILLNFSRHIEDNHFHIVAPPGSGKTILGIEILKRIGKKTLVLAPTLTIRNQWENRLQTFFTKNGDFKNFSFDIKKPADITFSTYQGLHAFYKTFECKDDYFSFFTKNNIDVILLDEAHHLKKEWWKCLYQLKEQHLQTVIALTATPPYDSESTEIQKYFDLCGKVDDEIFVPDLVKEKNLCPHQDIVYFSKPENKEINTIVNFRLKVSDFITNLLNDQEFIDFIKQHRFYKNTEENLADIYKFSTFFSAILIFLNEAKTLISKEKLTLLGFEKDEIVEFPKITHAWIEILLQHILVIDRTQLINHENYLYLLEKKLRKLSIFSNNRVNLIGSTFLYKSLSNSTSKLKSIVAIVQQEQVNLKDTLRCVVLADYIRKEYLDVTSNNIQTIKKMGVVPIFHHLKKTIDAKEYLAVLSGSLVIIHCNCIAKLDLIDSITNYTQIPLKSDAEYIILQSKSSSNSGLVKTITQLFQLGHIKILIGTKSLLGEGWDAPAINSLILASVVGSFVSSNQMRGRAIRIDTKALNKTALIWHLACIDTSDIYGGKDLAVLKKRFDAFIGINNSEKNIISNGIERLALPNTIFEEDINTLNKTALSISKDRLQISNKWKNAVRYNKDVAQELKIYHQKDNVFLKQKTAYFKDFVKFSILEVLISLTLFFPQFIIKNINIVLSKGIYYFIYSLLTTLGLTFGFKIYKTLKMYFHYGLIHKKIDKIAQVVLSSLYEINEITTLKSEINIKIKSLTMGDVSCVITGASKYESNLFINTLDEILQPIDNPKYLIIKTNWFRNKLKTQNFYPVPTIFSARKKQVLVYQKHWNKNLGKSLLIYTRNTRGRKLLLRAKLFHVRNIRNEMTKKNIIWK</sequence>
<dbReference type="AlphaFoldDB" id="A0A1B9XY32"/>
<dbReference type="EMBL" id="MAKX01000013">
    <property type="protein sequence ID" value="OCK42442.1"/>
    <property type="molecule type" value="Genomic_DNA"/>
</dbReference>
<feature type="transmembrane region" description="Helical" evidence="1">
    <location>
        <begin position="661"/>
        <end position="681"/>
    </location>
</feature>
<dbReference type="Pfam" id="PF04851">
    <property type="entry name" value="ResIII"/>
    <property type="match status" value="1"/>
</dbReference>
<gene>
    <name evidence="3" type="ORF">BA195_09700</name>
</gene>
<evidence type="ECO:0000256" key="1">
    <source>
        <dbReference type="SAM" id="Phobius"/>
    </source>
</evidence>
<organism evidence="3 4">
    <name type="scientific">Tenacibaculum soleae</name>
    <dbReference type="NCBI Taxonomy" id="447689"/>
    <lineage>
        <taxon>Bacteria</taxon>
        <taxon>Pseudomonadati</taxon>
        <taxon>Bacteroidota</taxon>
        <taxon>Flavobacteriia</taxon>
        <taxon>Flavobacteriales</taxon>
        <taxon>Flavobacteriaceae</taxon>
        <taxon>Tenacibaculum</taxon>
    </lineage>
</organism>
<dbReference type="SUPFAM" id="SSF52540">
    <property type="entry name" value="P-loop containing nucleoside triphosphate hydrolases"/>
    <property type="match status" value="1"/>
</dbReference>
<dbReference type="Gene3D" id="3.40.50.300">
    <property type="entry name" value="P-loop containing nucleotide triphosphate hydrolases"/>
    <property type="match status" value="2"/>
</dbReference>
<proteinExistence type="predicted"/>
<dbReference type="InterPro" id="IPR014001">
    <property type="entry name" value="Helicase_ATP-bd"/>
</dbReference>
<dbReference type="GO" id="GO:0003677">
    <property type="term" value="F:DNA binding"/>
    <property type="evidence" value="ECO:0007669"/>
    <property type="project" value="InterPro"/>
</dbReference>
<dbReference type="CDD" id="cd18785">
    <property type="entry name" value="SF2_C"/>
    <property type="match status" value="1"/>
</dbReference>
<accession>A0A1B9XY32</accession>
<dbReference type="STRING" id="447689.BA195_09700"/>
<keyword evidence="4" id="KW-1185">Reference proteome</keyword>
<name>A0A1B9XY32_9FLAO</name>
<dbReference type="InterPro" id="IPR006935">
    <property type="entry name" value="Helicase/UvrB_N"/>
</dbReference>
<dbReference type="PANTHER" id="PTHR47396:SF1">
    <property type="entry name" value="ATP-DEPENDENT HELICASE IRC3-RELATED"/>
    <property type="match status" value="1"/>
</dbReference>
<dbReference type="RefSeq" id="WP_068704987.1">
    <property type="nucleotide sequence ID" value="NZ_MAKX01000013.1"/>
</dbReference>
<dbReference type="SMART" id="SM00487">
    <property type="entry name" value="DEXDc"/>
    <property type="match status" value="1"/>
</dbReference>
<keyword evidence="1" id="KW-0812">Transmembrane</keyword>
<dbReference type="Proteomes" id="UP000093186">
    <property type="component" value="Unassembled WGS sequence"/>
</dbReference>
<keyword evidence="1" id="KW-1133">Transmembrane helix</keyword>
<feature type="transmembrane region" description="Helical" evidence="1">
    <location>
        <begin position="693"/>
        <end position="713"/>
    </location>
</feature>
<comment type="caution">
    <text evidence="3">The sequence shown here is derived from an EMBL/GenBank/DDBJ whole genome shotgun (WGS) entry which is preliminary data.</text>
</comment>
<dbReference type="GO" id="GO:0005829">
    <property type="term" value="C:cytosol"/>
    <property type="evidence" value="ECO:0007669"/>
    <property type="project" value="TreeGrafter"/>
</dbReference>
<evidence type="ECO:0000313" key="4">
    <source>
        <dbReference type="Proteomes" id="UP000093186"/>
    </source>
</evidence>
<feature type="domain" description="Helicase ATP-binding" evidence="2">
    <location>
        <begin position="25"/>
        <end position="184"/>
    </location>
</feature>
<reference evidence="3 4" key="1">
    <citation type="submission" date="2016-06" db="EMBL/GenBank/DDBJ databases">
        <title>Draft Genome Sequence of Tenacibaculum soleae UCD-KL19.</title>
        <authorList>
            <person name="Eisen J.A."/>
            <person name="Coil D.A."/>
            <person name="Lujan K.M."/>
        </authorList>
    </citation>
    <scope>NUCLEOTIDE SEQUENCE [LARGE SCALE GENOMIC DNA]</scope>
    <source>
        <strain evidence="3 4">UCD-KL19</strain>
    </source>
</reference>
<dbReference type="InterPro" id="IPR027417">
    <property type="entry name" value="P-loop_NTPase"/>
</dbReference>
<protein>
    <recommendedName>
        <fullName evidence="2">Helicase ATP-binding domain-containing protein</fullName>
    </recommendedName>
</protein>
<dbReference type="GO" id="GO:0005524">
    <property type="term" value="F:ATP binding"/>
    <property type="evidence" value="ECO:0007669"/>
    <property type="project" value="InterPro"/>
</dbReference>